<dbReference type="FunFam" id="3.40.1390.30:FF:000001">
    <property type="entry name" value="GTP cyclohydrolase 1 type 2"/>
    <property type="match status" value="1"/>
</dbReference>
<dbReference type="InterPro" id="IPR036069">
    <property type="entry name" value="DUF34/NIF3_sf"/>
</dbReference>
<dbReference type="GO" id="GO:0046872">
    <property type="term" value="F:metal ion binding"/>
    <property type="evidence" value="ECO:0007669"/>
    <property type="project" value="UniProtKB-KW"/>
</dbReference>
<evidence type="ECO:0000313" key="5">
    <source>
        <dbReference type="EMBL" id="KAJ6216856.1"/>
    </source>
</evidence>
<dbReference type="PANTHER" id="PTHR13799">
    <property type="entry name" value="NGG1 INTERACTING FACTOR 3"/>
    <property type="match status" value="1"/>
</dbReference>
<dbReference type="Pfam" id="PF01784">
    <property type="entry name" value="DUF34_NIF3"/>
    <property type="match status" value="1"/>
</dbReference>
<comment type="similarity">
    <text evidence="1 3">Belongs to the GTP cyclohydrolase I type 2/NIF3 family.</text>
</comment>
<evidence type="ECO:0000256" key="2">
    <source>
        <dbReference type="ARBA" id="ARBA00019069"/>
    </source>
</evidence>
<gene>
    <name evidence="5" type="ORF">RDWZM_008013</name>
</gene>
<dbReference type="AlphaFoldDB" id="A0A9Q0M0P8"/>
<dbReference type="InterPro" id="IPR002678">
    <property type="entry name" value="DUF34/NIF3"/>
</dbReference>
<feature type="binding site" evidence="4">
    <location>
        <position position="311"/>
    </location>
    <ligand>
        <name>a divalent metal cation</name>
        <dbReference type="ChEBI" id="CHEBI:60240"/>
        <label>1</label>
    </ligand>
</feature>
<dbReference type="PANTHER" id="PTHR13799:SF13">
    <property type="entry name" value="NIF3-LIKE PROTEIN 1"/>
    <property type="match status" value="1"/>
</dbReference>
<dbReference type="PIRSF" id="PIRSF037490">
    <property type="entry name" value="UCP037490_NIF3_euk"/>
    <property type="match status" value="1"/>
</dbReference>
<dbReference type="OMA" id="KYHEFFD"/>
<feature type="binding site" evidence="4">
    <location>
        <position position="80"/>
    </location>
    <ligand>
        <name>a divalent metal cation</name>
        <dbReference type="ChEBI" id="CHEBI:60240"/>
        <label>1</label>
    </ligand>
</feature>
<evidence type="ECO:0000256" key="1">
    <source>
        <dbReference type="ARBA" id="ARBA00006964"/>
    </source>
</evidence>
<reference evidence="5" key="1">
    <citation type="submission" date="2022-12" db="EMBL/GenBank/DDBJ databases">
        <title>Genome assemblies of Blomia tropicalis.</title>
        <authorList>
            <person name="Cui Y."/>
        </authorList>
    </citation>
    <scope>NUCLEOTIDE SEQUENCE</scope>
    <source>
        <tissue evidence="5">Adult mites</tissue>
    </source>
</reference>
<feature type="binding site" evidence="4">
    <location>
        <position position="315"/>
    </location>
    <ligand>
        <name>a divalent metal cation</name>
        <dbReference type="ChEBI" id="CHEBI:60240"/>
        <label>1</label>
    </ligand>
</feature>
<proteinExistence type="inferred from homology"/>
<name>A0A9Q0M0P8_BLOTA</name>
<evidence type="ECO:0000313" key="6">
    <source>
        <dbReference type="Proteomes" id="UP001142055"/>
    </source>
</evidence>
<evidence type="ECO:0000256" key="3">
    <source>
        <dbReference type="PIRNR" id="PIRNR037490"/>
    </source>
</evidence>
<evidence type="ECO:0000256" key="4">
    <source>
        <dbReference type="PIRSR" id="PIRSR602678-1"/>
    </source>
</evidence>
<sequence>MEDTVDSTIEFPEGMELHQVVNALKKVFPLEFASDWDNVGLLIEPSGVLFVKNIMLTIDLTERVLDEAISKEINMIIAYHPPLFKPFKSLTQQSWKERIAIRCIENRIAVFAPHSALDSIKGGINDWLLTPFICSEVKPIERTYLMPKHMGQYEYNVYFSNSSDEFFKELNKLEAFKEADSNYNVSCNGENLAKILNLLNNHNLYFKTVTKSPKLPLLDEGMGRTATLQNSISIKEVVEAMKNLLSLNQLRLALSSVHTIDTLISTIAVCAGSGASVLRGVNADIIITGEMSHHEILDAVHTGSTVILCEHSNSERDFLKMLKPIMGSYIKLNIIISELDSDPIQLI</sequence>
<keyword evidence="4" id="KW-0479">Metal-binding</keyword>
<dbReference type="Gene3D" id="3.40.1390.30">
    <property type="entry name" value="NIF3 (NGG1p interacting factor 3)-like"/>
    <property type="match status" value="2"/>
</dbReference>
<accession>A0A9Q0M0P8</accession>
<dbReference type="NCBIfam" id="TIGR00486">
    <property type="entry name" value="YbgI_SA1388"/>
    <property type="match status" value="1"/>
</dbReference>
<feature type="binding site" evidence="4">
    <location>
        <position position="118"/>
    </location>
    <ligand>
        <name>a divalent metal cation</name>
        <dbReference type="ChEBI" id="CHEBI:60240"/>
        <label>1</label>
    </ligand>
</feature>
<comment type="caution">
    <text evidence="5">The sequence shown here is derived from an EMBL/GenBank/DDBJ whole genome shotgun (WGS) entry which is preliminary data.</text>
</comment>
<keyword evidence="6" id="KW-1185">Reference proteome</keyword>
<dbReference type="Proteomes" id="UP001142055">
    <property type="component" value="Chromosome 3"/>
</dbReference>
<dbReference type="InterPro" id="IPR017222">
    <property type="entry name" value="DUF34/NIF3_animal"/>
</dbReference>
<dbReference type="EMBL" id="JAPWDV010000003">
    <property type="protein sequence ID" value="KAJ6216856.1"/>
    <property type="molecule type" value="Genomic_DNA"/>
</dbReference>
<dbReference type="GO" id="GO:0005739">
    <property type="term" value="C:mitochondrion"/>
    <property type="evidence" value="ECO:0007669"/>
    <property type="project" value="TreeGrafter"/>
</dbReference>
<protein>
    <recommendedName>
        <fullName evidence="2 3">NIF3-like protein 1</fullName>
    </recommendedName>
</protein>
<organism evidence="5 6">
    <name type="scientific">Blomia tropicalis</name>
    <name type="common">Mite</name>
    <dbReference type="NCBI Taxonomy" id="40697"/>
    <lineage>
        <taxon>Eukaryota</taxon>
        <taxon>Metazoa</taxon>
        <taxon>Ecdysozoa</taxon>
        <taxon>Arthropoda</taxon>
        <taxon>Chelicerata</taxon>
        <taxon>Arachnida</taxon>
        <taxon>Acari</taxon>
        <taxon>Acariformes</taxon>
        <taxon>Sarcoptiformes</taxon>
        <taxon>Astigmata</taxon>
        <taxon>Glycyphagoidea</taxon>
        <taxon>Echimyopodidae</taxon>
        <taxon>Blomia</taxon>
    </lineage>
</organism>
<dbReference type="SUPFAM" id="SSF102705">
    <property type="entry name" value="NIF3 (NGG1p interacting factor 3)-like"/>
    <property type="match status" value="1"/>
</dbReference>